<dbReference type="InterPro" id="IPR036390">
    <property type="entry name" value="WH_DNA-bd_sf"/>
</dbReference>
<evidence type="ECO:0000259" key="4">
    <source>
        <dbReference type="PROSITE" id="PS50956"/>
    </source>
</evidence>
<evidence type="ECO:0000256" key="1">
    <source>
        <dbReference type="ARBA" id="ARBA00023015"/>
    </source>
</evidence>
<evidence type="ECO:0000256" key="3">
    <source>
        <dbReference type="ARBA" id="ARBA00023163"/>
    </source>
</evidence>
<dbReference type="GO" id="GO:0043565">
    <property type="term" value="F:sequence-specific DNA binding"/>
    <property type="evidence" value="ECO:0007669"/>
    <property type="project" value="InterPro"/>
</dbReference>
<dbReference type="Pfam" id="PF01037">
    <property type="entry name" value="AsnC_trans_reg"/>
    <property type="match status" value="1"/>
</dbReference>
<dbReference type="KEGG" id="hpse:HPF_08790"/>
<dbReference type="PANTHER" id="PTHR30154:SF46">
    <property type="entry name" value="TRANSCRIPTIONAL REGULATORY PROTEIN"/>
    <property type="match status" value="1"/>
</dbReference>
<dbReference type="Pfam" id="PF13412">
    <property type="entry name" value="HTH_24"/>
    <property type="match status" value="1"/>
</dbReference>
<proteinExistence type="predicted"/>
<evidence type="ECO:0000313" key="6">
    <source>
        <dbReference type="Proteomes" id="UP000293912"/>
    </source>
</evidence>
<protein>
    <submittedName>
        <fullName evidence="5">Leucine-responsive regulatory protein</fullName>
    </submittedName>
</protein>
<feature type="domain" description="HTH asnC-type" evidence="4">
    <location>
        <begin position="15"/>
        <end position="76"/>
    </location>
</feature>
<reference evidence="5 6" key="1">
    <citation type="submission" date="2019-03" db="EMBL/GenBank/DDBJ databases">
        <authorList>
            <person name="Sebastian G."/>
            <person name="Baumann P."/>
            <person name="Ruckert C."/>
            <person name="Kalinowski J."/>
            <person name="Nebel B."/>
            <person name="Takors R."/>
            <person name="Blombach B."/>
        </authorList>
    </citation>
    <scope>NUCLEOTIDE SEQUENCE [LARGE SCALE GENOMIC DNA]</scope>
    <source>
        <strain evidence="5 6">DSM 1084</strain>
    </source>
</reference>
<dbReference type="PROSITE" id="PS50956">
    <property type="entry name" value="HTH_ASNC_2"/>
    <property type="match status" value="1"/>
</dbReference>
<dbReference type="InterPro" id="IPR000485">
    <property type="entry name" value="AsnC-type_HTH_dom"/>
</dbReference>
<organism evidence="5 6">
    <name type="scientific">Hydrogenophaga pseudoflava</name>
    <name type="common">Pseudomonas carboxydoflava</name>
    <dbReference type="NCBI Taxonomy" id="47421"/>
    <lineage>
        <taxon>Bacteria</taxon>
        <taxon>Pseudomonadati</taxon>
        <taxon>Pseudomonadota</taxon>
        <taxon>Betaproteobacteria</taxon>
        <taxon>Burkholderiales</taxon>
        <taxon>Comamonadaceae</taxon>
        <taxon>Hydrogenophaga</taxon>
    </lineage>
</organism>
<dbReference type="GO" id="GO:0005829">
    <property type="term" value="C:cytosol"/>
    <property type="evidence" value="ECO:0007669"/>
    <property type="project" value="TreeGrafter"/>
</dbReference>
<keyword evidence="2" id="KW-0238">DNA-binding</keyword>
<dbReference type="AlphaFoldDB" id="A0A4P6WWB3"/>
<dbReference type="SUPFAM" id="SSF54909">
    <property type="entry name" value="Dimeric alpha+beta barrel"/>
    <property type="match status" value="1"/>
</dbReference>
<keyword evidence="6" id="KW-1185">Reference proteome</keyword>
<dbReference type="InterPro" id="IPR019887">
    <property type="entry name" value="Tscrpt_reg_AsnC/Lrp_C"/>
</dbReference>
<name>A0A4P6WWB3_HYDPS</name>
<dbReference type="Gene3D" id="3.30.70.920">
    <property type="match status" value="1"/>
</dbReference>
<sequence>MNEDIAKDSLHAATLDRLDRRILAALQANGRISNQELAGLVHLSPAQCNRRHRRLEAMGVIRRYEARLDADRLGLGVTAFVHISMERGQHKEVLKFQRTVGKMPQVLECYAVTGDFDYVCKVVAHDLKGLSDFLLGTLAQQPGVSGVRSSICLNELKCTGALPLE</sequence>
<dbReference type="Gene3D" id="1.10.10.10">
    <property type="entry name" value="Winged helix-like DNA-binding domain superfamily/Winged helix DNA-binding domain"/>
    <property type="match status" value="1"/>
</dbReference>
<dbReference type="Proteomes" id="UP000293912">
    <property type="component" value="Chromosome"/>
</dbReference>
<dbReference type="SMART" id="SM00344">
    <property type="entry name" value="HTH_ASNC"/>
    <property type="match status" value="1"/>
</dbReference>
<dbReference type="InterPro" id="IPR036388">
    <property type="entry name" value="WH-like_DNA-bd_sf"/>
</dbReference>
<gene>
    <name evidence="5" type="primary">lrp2</name>
    <name evidence="5" type="ORF">HPF_08790</name>
</gene>
<evidence type="ECO:0000313" key="5">
    <source>
        <dbReference type="EMBL" id="QBM27780.1"/>
    </source>
</evidence>
<dbReference type="InterPro" id="IPR011008">
    <property type="entry name" value="Dimeric_a/b-barrel"/>
</dbReference>
<keyword evidence="1" id="KW-0805">Transcription regulation</keyword>
<dbReference type="InterPro" id="IPR019888">
    <property type="entry name" value="Tscrpt_reg_AsnC-like"/>
</dbReference>
<dbReference type="GO" id="GO:0043200">
    <property type="term" value="P:response to amino acid"/>
    <property type="evidence" value="ECO:0007669"/>
    <property type="project" value="TreeGrafter"/>
</dbReference>
<dbReference type="PRINTS" id="PR00033">
    <property type="entry name" value="HTHASNC"/>
</dbReference>
<dbReference type="PANTHER" id="PTHR30154">
    <property type="entry name" value="LEUCINE-RESPONSIVE REGULATORY PROTEIN"/>
    <property type="match status" value="1"/>
</dbReference>
<dbReference type="EMBL" id="CP037867">
    <property type="protein sequence ID" value="QBM27780.1"/>
    <property type="molecule type" value="Genomic_DNA"/>
</dbReference>
<accession>A0A4P6WWB3</accession>
<keyword evidence="3" id="KW-0804">Transcription</keyword>
<evidence type="ECO:0000256" key="2">
    <source>
        <dbReference type="ARBA" id="ARBA00023125"/>
    </source>
</evidence>
<dbReference type="SUPFAM" id="SSF46785">
    <property type="entry name" value="Winged helix' DNA-binding domain"/>
    <property type="match status" value="1"/>
</dbReference>